<dbReference type="EMBL" id="FQZF01000024">
    <property type="protein sequence ID" value="SHJ90156.1"/>
    <property type="molecule type" value="Genomic_DNA"/>
</dbReference>
<dbReference type="InterPro" id="IPR003673">
    <property type="entry name" value="CoA-Trfase_fam_III"/>
</dbReference>
<dbReference type="AlphaFoldDB" id="A0A1M6N395"/>
<keyword evidence="3" id="KW-1185">Reference proteome</keyword>
<evidence type="ECO:0000256" key="1">
    <source>
        <dbReference type="ARBA" id="ARBA00022679"/>
    </source>
</evidence>
<dbReference type="GO" id="GO:0008410">
    <property type="term" value="F:CoA-transferase activity"/>
    <property type="evidence" value="ECO:0007669"/>
    <property type="project" value="TreeGrafter"/>
</dbReference>
<name>A0A1M6N395_9PROT</name>
<dbReference type="PANTHER" id="PTHR48207:SF4">
    <property type="entry name" value="BLL6097 PROTEIN"/>
    <property type="match status" value="1"/>
</dbReference>
<dbReference type="Gene3D" id="3.30.1540.10">
    <property type="entry name" value="formyl-coa transferase, domain 3"/>
    <property type="match status" value="1"/>
</dbReference>
<accession>A0A1M6N395</accession>
<sequence length="386" mass="41904">MGSLLPGIRVIELTTMITGSLAGMMLADLGADVVKVENPEGGDPFRSFRGGLYSPHFCAYNRNKRSVALDLRAPDGKAALQALIAASDVLIVNFRPGVLERLGFTDARLAEINPRLIACHISGFGAGGPYAHRPAYDAVAQALSGMSSLFLDPEEPRIAGPTVSDNVTGHYACYGILGALLARERTGEGRRVDVNMLESTLAFMPDPFGYYTQLGIVSDPQLRARTSQSYAFRCGDGRLVAIHLSSQEKFWRQFVDLVGLPELLEDPLCATRSLRLENYEHIRRLAAPVFGGRELGAWLDALAETDLPYAPVYGVEEVLDDPQVRHLGSFVDLSHPEMGPLKAIRRPVLYDGSRDDQPQAPPPMLGEHTKEVLSELGMALVPGVAP</sequence>
<dbReference type="SUPFAM" id="SSF89796">
    <property type="entry name" value="CoA-transferase family III (CaiB/BaiF)"/>
    <property type="match status" value="1"/>
</dbReference>
<dbReference type="PANTHER" id="PTHR48207">
    <property type="entry name" value="SUCCINATE--HYDROXYMETHYLGLUTARATE COA-TRANSFERASE"/>
    <property type="match status" value="1"/>
</dbReference>
<gene>
    <name evidence="2" type="ORF">SAMN02745194_03688</name>
</gene>
<keyword evidence="1 2" id="KW-0808">Transferase</keyword>
<reference evidence="2 3" key="1">
    <citation type="submission" date="2016-11" db="EMBL/GenBank/DDBJ databases">
        <authorList>
            <person name="Jaros S."/>
            <person name="Januszkiewicz K."/>
            <person name="Wedrychowicz H."/>
        </authorList>
    </citation>
    <scope>NUCLEOTIDE SEQUENCE [LARGE SCALE GENOMIC DNA]</scope>
    <source>
        <strain evidence="2 3">DSM 14916</strain>
    </source>
</reference>
<dbReference type="InterPro" id="IPR023606">
    <property type="entry name" value="CoA-Trfase_III_dom_1_sf"/>
</dbReference>
<dbReference type="Gene3D" id="3.40.50.10540">
    <property type="entry name" value="Crotonobetainyl-coa:carnitine coa-transferase, domain 1"/>
    <property type="match status" value="1"/>
</dbReference>
<dbReference type="Proteomes" id="UP000184387">
    <property type="component" value="Unassembled WGS sequence"/>
</dbReference>
<evidence type="ECO:0000313" key="2">
    <source>
        <dbReference type="EMBL" id="SHJ90156.1"/>
    </source>
</evidence>
<evidence type="ECO:0000313" key="3">
    <source>
        <dbReference type="Proteomes" id="UP000184387"/>
    </source>
</evidence>
<dbReference type="OrthoDB" id="9781472at2"/>
<dbReference type="Pfam" id="PF02515">
    <property type="entry name" value="CoA_transf_3"/>
    <property type="match status" value="1"/>
</dbReference>
<dbReference type="STRING" id="198092.SAMN02745194_03688"/>
<dbReference type="InterPro" id="IPR044855">
    <property type="entry name" value="CoA-Trfase_III_dom3_sf"/>
</dbReference>
<proteinExistence type="predicted"/>
<protein>
    <submittedName>
        <fullName evidence="2">Formyl-CoA transferase</fullName>
    </submittedName>
</protein>
<organism evidence="2 3">
    <name type="scientific">Muricoccus roseus</name>
    <dbReference type="NCBI Taxonomy" id="198092"/>
    <lineage>
        <taxon>Bacteria</taxon>
        <taxon>Pseudomonadati</taxon>
        <taxon>Pseudomonadota</taxon>
        <taxon>Alphaproteobacteria</taxon>
        <taxon>Acetobacterales</taxon>
        <taxon>Roseomonadaceae</taxon>
        <taxon>Muricoccus</taxon>
    </lineage>
</organism>
<dbReference type="InterPro" id="IPR050483">
    <property type="entry name" value="CoA-transferase_III_domain"/>
</dbReference>
<dbReference type="RefSeq" id="WP_073137418.1">
    <property type="nucleotide sequence ID" value="NZ_FQZF01000024.1"/>
</dbReference>